<evidence type="ECO:0000313" key="2">
    <source>
        <dbReference type="Proteomes" id="UP001253595"/>
    </source>
</evidence>
<dbReference type="InterPro" id="IPR027417">
    <property type="entry name" value="P-loop_NTPase"/>
</dbReference>
<organism evidence="1 2">
    <name type="scientific">Cellvibrio fibrivorans</name>
    <dbReference type="NCBI Taxonomy" id="126350"/>
    <lineage>
        <taxon>Bacteria</taxon>
        <taxon>Pseudomonadati</taxon>
        <taxon>Pseudomonadota</taxon>
        <taxon>Gammaproteobacteria</taxon>
        <taxon>Cellvibrionales</taxon>
        <taxon>Cellvibrionaceae</taxon>
        <taxon>Cellvibrio</taxon>
    </lineage>
</organism>
<dbReference type="CDD" id="cd00882">
    <property type="entry name" value="Ras_like_GTPase"/>
    <property type="match status" value="1"/>
</dbReference>
<dbReference type="Gene3D" id="3.40.50.300">
    <property type="entry name" value="P-loop containing nucleotide triphosphate hydrolases"/>
    <property type="match status" value="1"/>
</dbReference>
<dbReference type="Pfam" id="PF00071">
    <property type="entry name" value="Ras"/>
    <property type="match status" value="1"/>
</dbReference>
<gene>
    <name evidence="1" type="ORF">J2X05_002885</name>
</gene>
<dbReference type="Proteomes" id="UP001253595">
    <property type="component" value="Unassembled WGS sequence"/>
</dbReference>
<keyword evidence="1" id="KW-0675">Receptor</keyword>
<accession>A0ABU1V096</accession>
<evidence type="ECO:0000313" key="1">
    <source>
        <dbReference type="EMBL" id="MDR7090859.1"/>
    </source>
</evidence>
<dbReference type="RefSeq" id="WP_310073523.1">
    <property type="nucleotide sequence ID" value="NZ_JAVDVX010000005.1"/>
</dbReference>
<comment type="caution">
    <text evidence="1">The sequence shown here is derived from an EMBL/GenBank/DDBJ whole genome shotgun (WGS) entry which is preliminary data.</text>
</comment>
<proteinExistence type="predicted"/>
<sequence>MAELKIVITGTPGVGKTTALSTVSDRPPVTTEEATSDRLAKIKDTTTVAFDFGEVLLDDGTQLRIYGTPGQIRFRHMWDIVAQGALGFIILIDITRDDPLEDLAIYIENFEQSIRATSAVIGVTRTTNADLEPFYNYLERKNLLLPIMFVDPRDKDDMVDLLMALIAMLEYAE</sequence>
<dbReference type="EMBL" id="JAVDVX010000005">
    <property type="protein sequence ID" value="MDR7090859.1"/>
    <property type="molecule type" value="Genomic_DNA"/>
</dbReference>
<name>A0ABU1V096_9GAMM</name>
<dbReference type="SUPFAM" id="SSF52540">
    <property type="entry name" value="P-loop containing nucleoside triphosphate hydrolases"/>
    <property type="match status" value="1"/>
</dbReference>
<dbReference type="PANTHER" id="PTHR42708:SF1">
    <property type="entry name" value="GLIDING MOTILITY PROTEIN MGLA"/>
    <property type="match status" value="1"/>
</dbReference>
<keyword evidence="2" id="KW-1185">Reference proteome</keyword>
<reference evidence="1 2" key="1">
    <citation type="submission" date="2023-07" db="EMBL/GenBank/DDBJ databases">
        <title>Sorghum-associated microbial communities from plants grown in Nebraska, USA.</title>
        <authorList>
            <person name="Schachtman D."/>
        </authorList>
    </citation>
    <scope>NUCLEOTIDE SEQUENCE [LARGE SCALE GENOMIC DNA]</scope>
    <source>
        <strain evidence="1 2">BE190</strain>
    </source>
</reference>
<dbReference type="InterPro" id="IPR001806">
    <property type="entry name" value="Small_GTPase"/>
</dbReference>
<protein>
    <submittedName>
        <fullName evidence="1">Signal recognition particle receptor subunit beta</fullName>
    </submittedName>
</protein>
<dbReference type="InterPro" id="IPR052705">
    <property type="entry name" value="Gliding_Motility_GTPase"/>
</dbReference>
<dbReference type="PANTHER" id="PTHR42708">
    <property type="entry name" value="ATP/GTP-BINDING PROTEIN-RELATED"/>
    <property type="match status" value="1"/>
</dbReference>